<feature type="region of interest" description="Disordered" evidence="1">
    <location>
        <begin position="81"/>
        <end position="106"/>
    </location>
</feature>
<protein>
    <submittedName>
        <fullName evidence="2">Uncharacterized protein</fullName>
    </submittedName>
</protein>
<feature type="compositionally biased region" description="Low complexity" evidence="1">
    <location>
        <begin position="91"/>
        <end position="106"/>
    </location>
</feature>
<organism evidence="2 3">
    <name type="scientific">Mycobacterium tuberculosis</name>
    <dbReference type="NCBI Taxonomy" id="1773"/>
    <lineage>
        <taxon>Bacteria</taxon>
        <taxon>Bacillati</taxon>
        <taxon>Actinomycetota</taxon>
        <taxon>Actinomycetes</taxon>
        <taxon>Mycobacteriales</taxon>
        <taxon>Mycobacteriaceae</taxon>
        <taxon>Mycobacterium</taxon>
        <taxon>Mycobacterium tuberculosis complex</taxon>
    </lineage>
</organism>
<evidence type="ECO:0000313" key="3">
    <source>
        <dbReference type="Proteomes" id="UP000049023"/>
    </source>
</evidence>
<name>A0A0T9B1C5_MYCTX</name>
<accession>A0A0T9B1C5</accession>
<proteinExistence type="predicted"/>
<dbReference type="Proteomes" id="UP000049023">
    <property type="component" value="Unassembled WGS sequence"/>
</dbReference>
<evidence type="ECO:0000256" key="1">
    <source>
        <dbReference type="SAM" id="MobiDB-lite"/>
    </source>
</evidence>
<feature type="region of interest" description="Disordered" evidence="1">
    <location>
        <begin position="25"/>
        <end position="60"/>
    </location>
</feature>
<dbReference type="EMBL" id="CNFU01000462">
    <property type="protein sequence ID" value="CKR88392.1"/>
    <property type="molecule type" value="Genomic_DNA"/>
</dbReference>
<evidence type="ECO:0000313" key="2">
    <source>
        <dbReference type="EMBL" id="CKR88392.1"/>
    </source>
</evidence>
<dbReference type="AlphaFoldDB" id="A0A0T9B1C5"/>
<sequence length="106" mass="10819">MVLPDVPVIPITVNRSDGCPYTVAAKPPSTPRGAGCTNTGTAARPAISATPAGSVSTATAPRAIASPTWRAPWVVEPVRAANRSPGDTSWARSVTPVTVRSSVTAR</sequence>
<reference evidence="2 3" key="1">
    <citation type="submission" date="2015-03" db="EMBL/GenBank/DDBJ databases">
        <authorList>
            <consortium name="Pathogen Informatics"/>
        </authorList>
    </citation>
    <scope>NUCLEOTIDE SEQUENCE [LARGE SCALE GENOMIC DNA]</scope>
    <source>
        <strain evidence="2 3">Bir 187</strain>
    </source>
</reference>
<gene>
    <name evidence="2" type="ORF">ERS027661_02269</name>
</gene>